<protein>
    <recommendedName>
        <fullName evidence="3">Zinc ABC transporter substrate-binding protein</fullName>
    </recommendedName>
</protein>
<name>K8W169_9GAMM</name>
<evidence type="ECO:0000313" key="1">
    <source>
        <dbReference type="EMBL" id="EKT53556.1"/>
    </source>
</evidence>
<organism evidence="1 2">
    <name type="scientific">Providencia sneebia DSM 19967</name>
    <dbReference type="NCBI Taxonomy" id="1141660"/>
    <lineage>
        <taxon>Bacteria</taxon>
        <taxon>Pseudomonadati</taxon>
        <taxon>Pseudomonadota</taxon>
        <taxon>Gammaproteobacteria</taxon>
        <taxon>Enterobacterales</taxon>
        <taxon>Morganellaceae</taxon>
        <taxon>Providencia</taxon>
    </lineage>
</organism>
<dbReference type="HOGENOM" id="CLU_2192900_0_0_6"/>
<comment type="caution">
    <text evidence="1">The sequence shown here is derived from an EMBL/GenBank/DDBJ whole genome shotgun (WGS) entry which is preliminary data.</text>
</comment>
<dbReference type="OrthoDB" id="6919103at2"/>
<dbReference type="Proteomes" id="UP000010290">
    <property type="component" value="Chromosome"/>
</dbReference>
<keyword evidence="2" id="KW-1185">Reference proteome</keyword>
<evidence type="ECO:0000313" key="2">
    <source>
        <dbReference type="Proteomes" id="UP000010290"/>
    </source>
</evidence>
<evidence type="ECO:0008006" key="3">
    <source>
        <dbReference type="Google" id="ProtNLM"/>
    </source>
</evidence>
<accession>K8W169</accession>
<gene>
    <name evidence="1" type="ORF">OO7_15129</name>
</gene>
<dbReference type="RefSeq" id="WP_008916761.1">
    <property type="nucleotide sequence ID" value="NZ_CM001773.1"/>
</dbReference>
<proteinExistence type="predicted"/>
<dbReference type="AlphaFoldDB" id="K8W169"/>
<reference evidence="1 2" key="1">
    <citation type="journal article" date="2012" name="BMC Genomics">
        <title>Comparative genomics of bacteria in the genus Providencia isolated from wild Drosophila melanogaster.</title>
        <authorList>
            <person name="Galac M.R."/>
            <person name="Lazzaro B.P."/>
        </authorList>
    </citation>
    <scope>NUCLEOTIDE SEQUENCE [LARGE SCALE GENOMIC DNA]</scope>
    <source>
        <strain evidence="1 2">DSM 19967</strain>
    </source>
</reference>
<dbReference type="EMBL" id="AKKN01000013">
    <property type="protein sequence ID" value="EKT53556.1"/>
    <property type="molecule type" value="Genomic_DNA"/>
</dbReference>
<sequence length="119" mass="14335">MIKNEIYADILFWILPYIRNIQSQSKKRKSEDLSCYYESELIHNRQNKILIDEFTSSDISFLNYQAKYYYENCTPKISILYSKNIEYIEMLFNLVPKELKEQLKWLGPKNDSIMTKANE</sequence>